<keyword evidence="2" id="KW-1185">Reference proteome</keyword>
<accession>A0A251UR12</accession>
<dbReference type="InParanoid" id="A0A251UR12"/>
<reference evidence="2" key="1">
    <citation type="journal article" date="2017" name="Nature">
        <title>The sunflower genome provides insights into oil metabolism, flowering and Asterid evolution.</title>
        <authorList>
            <person name="Badouin H."/>
            <person name="Gouzy J."/>
            <person name="Grassa C.J."/>
            <person name="Murat F."/>
            <person name="Staton S.E."/>
            <person name="Cottret L."/>
            <person name="Lelandais-Briere C."/>
            <person name="Owens G.L."/>
            <person name="Carrere S."/>
            <person name="Mayjonade B."/>
            <person name="Legrand L."/>
            <person name="Gill N."/>
            <person name="Kane N.C."/>
            <person name="Bowers J.E."/>
            <person name="Hubner S."/>
            <person name="Bellec A."/>
            <person name="Berard A."/>
            <person name="Berges H."/>
            <person name="Blanchet N."/>
            <person name="Boniface M.C."/>
            <person name="Brunel D."/>
            <person name="Catrice O."/>
            <person name="Chaidir N."/>
            <person name="Claudel C."/>
            <person name="Donnadieu C."/>
            <person name="Faraut T."/>
            <person name="Fievet G."/>
            <person name="Helmstetter N."/>
            <person name="King M."/>
            <person name="Knapp S.J."/>
            <person name="Lai Z."/>
            <person name="Le Paslier M.C."/>
            <person name="Lippi Y."/>
            <person name="Lorenzon L."/>
            <person name="Mandel J.R."/>
            <person name="Marage G."/>
            <person name="Marchand G."/>
            <person name="Marquand E."/>
            <person name="Bret-Mestries E."/>
            <person name="Morien E."/>
            <person name="Nambeesan S."/>
            <person name="Nguyen T."/>
            <person name="Pegot-Espagnet P."/>
            <person name="Pouilly N."/>
            <person name="Raftis F."/>
            <person name="Sallet E."/>
            <person name="Schiex T."/>
            <person name="Thomas J."/>
            <person name="Vandecasteele C."/>
            <person name="Vares D."/>
            <person name="Vear F."/>
            <person name="Vautrin S."/>
            <person name="Crespi M."/>
            <person name="Mangin B."/>
            <person name="Burke J.M."/>
            <person name="Salse J."/>
            <person name="Munos S."/>
            <person name="Vincourt P."/>
            <person name="Rieseberg L.H."/>
            <person name="Langlade N.B."/>
        </authorList>
    </citation>
    <scope>NUCLEOTIDE SEQUENCE [LARGE SCALE GENOMIC DNA]</scope>
    <source>
        <strain evidence="2">cv. SF193</strain>
    </source>
</reference>
<organism evidence="1 2">
    <name type="scientific">Helianthus annuus</name>
    <name type="common">Common sunflower</name>
    <dbReference type="NCBI Taxonomy" id="4232"/>
    <lineage>
        <taxon>Eukaryota</taxon>
        <taxon>Viridiplantae</taxon>
        <taxon>Streptophyta</taxon>
        <taxon>Embryophyta</taxon>
        <taxon>Tracheophyta</taxon>
        <taxon>Spermatophyta</taxon>
        <taxon>Magnoliopsida</taxon>
        <taxon>eudicotyledons</taxon>
        <taxon>Gunneridae</taxon>
        <taxon>Pentapetalae</taxon>
        <taxon>asterids</taxon>
        <taxon>campanulids</taxon>
        <taxon>Asterales</taxon>
        <taxon>Asteraceae</taxon>
        <taxon>Asteroideae</taxon>
        <taxon>Heliantheae alliance</taxon>
        <taxon>Heliantheae</taxon>
        <taxon>Helianthus</taxon>
    </lineage>
</organism>
<proteinExistence type="predicted"/>
<dbReference type="Proteomes" id="UP000215914">
    <property type="component" value="Chromosome 5"/>
</dbReference>
<evidence type="ECO:0000313" key="2">
    <source>
        <dbReference type="Proteomes" id="UP000215914"/>
    </source>
</evidence>
<sequence>MSNHVYITEISQFFFFGKKRYQNFFWEQSYHNLLIIKRHIWLSSQVKSNCG</sequence>
<protein>
    <submittedName>
        <fullName evidence="1">Uncharacterized protein</fullName>
    </submittedName>
</protein>
<name>A0A251UR12_HELAN</name>
<evidence type="ECO:0000313" key="1">
    <source>
        <dbReference type="EMBL" id="OTG25775.1"/>
    </source>
</evidence>
<dbReference type="AlphaFoldDB" id="A0A251UR12"/>
<dbReference type="EMBL" id="CM007894">
    <property type="protein sequence ID" value="OTG25775.1"/>
    <property type="molecule type" value="Genomic_DNA"/>
</dbReference>
<gene>
    <name evidence="1" type="ORF">HannXRQ_Chr05g0151211</name>
</gene>